<dbReference type="WBParaSite" id="TCONS_00001737.p1">
    <property type="protein sequence ID" value="TCONS_00001737.p1"/>
    <property type="gene ID" value="XLOC_001633"/>
</dbReference>
<sequence length="229" mass="26492">MESHYNFWRNLGAFTILFTCQTIFIINFWSNQWFVANVSGENSTKYTLLIGFNSNCIKSDYNVKPHCTSLSDNGDFLEDYGIEFLISKQLLSLLYTGKFMYYLIMITHLLMTIGIIKACQNFESNQGLLSDTIFVLASIIDFITKIILSTLLISGYGCEVIVNHNEDKIYLEFGFALILYAILLIMIIVVNILMLDSFIKTGKKYLHNGRKEYIINTEKKEFFLKTYNQ</sequence>
<keyword evidence="2" id="KW-1185">Reference proteome</keyword>
<dbReference type="AlphaFoldDB" id="A0A0K0E9P4"/>
<name>A0A0K0E9P4_STRER</name>
<accession>A0A0K0E9P4</accession>
<proteinExistence type="predicted"/>
<keyword evidence="1" id="KW-0812">Transmembrane</keyword>
<evidence type="ECO:0000313" key="3">
    <source>
        <dbReference type="WBParaSite" id="SSTP_0000622600.1"/>
    </source>
</evidence>
<reference evidence="3" key="1">
    <citation type="submission" date="2015-08" db="UniProtKB">
        <authorList>
            <consortium name="WormBaseParasite"/>
        </authorList>
    </citation>
    <scope>IDENTIFICATION</scope>
</reference>
<dbReference type="Proteomes" id="UP000035681">
    <property type="component" value="Unplaced"/>
</dbReference>
<organism evidence="3">
    <name type="scientific">Strongyloides stercoralis</name>
    <name type="common">Threadworm</name>
    <dbReference type="NCBI Taxonomy" id="6248"/>
    <lineage>
        <taxon>Eukaryota</taxon>
        <taxon>Metazoa</taxon>
        <taxon>Ecdysozoa</taxon>
        <taxon>Nematoda</taxon>
        <taxon>Chromadorea</taxon>
        <taxon>Rhabditida</taxon>
        <taxon>Tylenchina</taxon>
        <taxon>Panagrolaimomorpha</taxon>
        <taxon>Strongyloidoidea</taxon>
        <taxon>Strongyloididae</taxon>
        <taxon>Strongyloides</taxon>
    </lineage>
</organism>
<keyword evidence="1" id="KW-0472">Membrane</keyword>
<evidence type="ECO:0000256" key="1">
    <source>
        <dbReference type="SAM" id="Phobius"/>
    </source>
</evidence>
<evidence type="ECO:0000313" key="2">
    <source>
        <dbReference type="Proteomes" id="UP000035681"/>
    </source>
</evidence>
<keyword evidence="1" id="KW-1133">Transmembrane helix</keyword>
<feature type="transmembrane region" description="Helical" evidence="1">
    <location>
        <begin position="173"/>
        <end position="195"/>
    </location>
</feature>
<dbReference type="WBParaSite" id="SSTP_0000622600.1">
    <property type="protein sequence ID" value="SSTP_0000622600.1"/>
    <property type="gene ID" value="SSTP_0000622600"/>
</dbReference>
<feature type="transmembrane region" description="Helical" evidence="1">
    <location>
        <begin position="7"/>
        <end position="29"/>
    </location>
</feature>
<evidence type="ECO:0000313" key="4">
    <source>
        <dbReference type="WBParaSite" id="TCONS_00001737.p1"/>
    </source>
</evidence>
<protein>
    <submittedName>
        <fullName evidence="3 4">Uncharacterized protein</fullName>
    </submittedName>
</protein>
<feature type="transmembrane region" description="Helical" evidence="1">
    <location>
        <begin position="99"/>
        <end position="116"/>
    </location>
</feature>
<feature type="transmembrane region" description="Helical" evidence="1">
    <location>
        <begin position="128"/>
        <end position="153"/>
    </location>
</feature>